<dbReference type="OrthoDB" id="6077919at2759"/>
<dbReference type="FunFam" id="3.30.160.60:FF:000060">
    <property type="entry name" value="zinc finger protein 436"/>
    <property type="match status" value="1"/>
</dbReference>
<dbReference type="GO" id="GO:0010468">
    <property type="term" value="P:regulation of gene expression"/>
    <property type="evidence" value="ECO:0007669"/>
    <property type="project" value="TreeGrafter"/>
</dbReference>
<keyword evidence="5" id="KW-0862">Zinc</keyword>
<dbReference type="EMBL" id="ML987195">
    <property type="protein sequence ID" value="KAF2249138.1"/>
    <property type="molecule type" value="Genomic_DNA"/>
</dbReference>
<evidence type="ECO:0000256" key="6">
    <source>
        <dbReference type="ARBA" id="ARBA00023015"/>
    </source>
</evidence>
<evidence type="ECO:0000256" key="8">
    <source>
        <dbReference type="ARBA" id="ARBA00023242"/>
    </source>
</evidence>
<evidence type="ECO:0000256" key="7">
    <source>
        <dbReference type="ARBA" id="ARBA00023163"/>
    </source>
</evidence>
<dbReference type="InterPro" id="IPR013087">
    <property type="entry name" value="Znf_C2H2_type"/>
</dbReference>
<evidence type="ECO:0000259" key="10">
    <source>
        <dbReference type="PROSITE" id="PS50157"/>
    </source>
</evidence>
<evidence type="ECO:0000256" key="9">
    <source>
        <dbReference type="PROSITE-ProRule" id="PRU00042"/>
    </source>
</evidence>
<dbReference type="InterPro" id="IPR050331">
    <property type="entry name" value="Zinc_finger"/>
</dbReference>
<dbReference type="GO" id="GO:0005634">
    <property type="term" value="C:nucleus"/>
    <property type="evidence" value="ECO:0007669"/>
    <property type="project" value="UniProtKB-SubCell"/>
</dbReference>
<dbReference type="Proteomes" id="UP000800094">
    <property type="component" value="Unassembled WGS sequence"/>
</dbReference>
<reference evidence="11" key="1">
    <citation type="journal article" date="2020" name="Stud. Mycol.">
        <title>101 Dothideomycetes genomes: a test case for predicting lifestyles and emergence of pathogens.</title>
        <authorList>
            <person name="Haridas S."/>
            <person name="Albert R."/>
            <person name="Binder M."/>
            <person name="Bloem J."/>
            <person name="Labutti K."/>
            <person name="Salamov A."/>
            <person name="Andreopoulos B."/>
            <person name="Baker S."/>
            <person name="Barry K."/>
            <person name="Bills G."/>
            <person name="Bluhm B."/>
            <person name="Cannon C."/>
            <person name="Castanera R."/>
            <person name="Culley D."/>
            <person name="Daum C."/>
            <person name="Ezra D."/>
            <person name="Gonzalez J."/>
            <person name="Henrissat B."/>
            <person name="Kuo A."/>
            <person name="Liang C."/>
            <person name="Lipzen A."/>
            <person name="Lutzoni F."/>
            <person name="Magnuson J."/>
            <person name="Mondo S."/>
            <person name="Nolan M."/>
            <person name="Ohm R."/>
            <person name="Pangilinan J."/>
            <person name="Park H.-J."/>
            <person name="Ramirez L."/>
            <person name="Alfaro M."/>
            <person name="Sun H."/>
            <person name="Tritt A."/>
            <person name="Yoshinaga Y."/>
            <person name="Zwiers L.-H."/>
            <person name="Turgeon B."/>
            <person name="Goodwin S."/>
            <person name="Spatafora J."/>
            <person name="Crous P."/>
            <person name="Grigoriev I."/>
        </authorList>
    </citation>
    <scope>NUCLEOTIDE SEQUENCE</scope>
    <source>
        <strain evidence="11">CBS 122368</strain>
    </source>
</reference>
<evidence type="ECO:0000313" key="11">
    <source>
        <dbReference type="EMBL" id="KAF2249138.1"/>
    </source>
</evidence>
<organism evidence="11 12">
    <name type="scientific">Trematosphaeria pertusa</name>
    <dbReference type="NCBI Taxonomy" id="390896"/>
    <lineage>
        <taxon>Eukaryota</taxon>
        <taxon>Fungi</taxon>
        <taxon>Dikarya</taxon>
        <taxon>Ascomycota</taxon>
        <taxon>Pezizomycotina</taxon>
        <taxon>Dothideomycetes</taxon>
        <taxon>Pleosporomycetidae</taxon>
        <taxon>Pleosporales</taxon>
        <taxon>Massarineae</taxon>
        <taxon>Trematosphaeriaceae</taxon>
        <taxon>Trematosphaeria</taxon>
    </lineage>
</organism>
<dbReference type="AlphaFoldDB" id="A0A6A6IGH6"/>
<keyword evidence="4 9" id="KW-0863">Zinc-finger</keyword>
<keyword evidence="2" id="KW-0479">Metal-binding</keyword>
<sequence>SDPWKNHYHINPLNRSAQSTDRYICPTCNKAFSRPSSLRIHSHSHTMEKPYKCPKGCGKAFSVRSNMKRHERGCHG</sequence>
<dbReference type="Pfam" id="PF00096">
    <property type="entry name" value="zf-C2H2"/>
    <property type="match status" value="2"/>
</dbReference>
<keyword evidence="8" id="KW-0539">Nucleus</keyword>
<dbReference type="InterPro" id="IPR036236">
    <property type="entry name" value="Znf_C2H2_sf"/>
</dbReference>
<gene>
    <name evidence="11" type="ORF">BU26DRAFT_406980</name>
</gene>
<evidence type="ECO:0000256" key="2">
    <source>
        <dbReference type="ARBA" id="ARBA00022723"/>
    </source>
</evidence>
<dbReference type="PROSITE" id="PS50157">
    <property type="entry name" value="ZINC_FINGER_C2H2_2"/>
    <property type="match status" value="2"/>
</dbReference>
<accession>A0A6A6IGH6</accession>
<comment type="subcellular location">
    <subcellularLocation>
        <location evidence="1">Nucleus</location>
    </subcellularLocation>
</comment>
<evidence type="ECO:0000256" key="5">
    <source>
        <dbReference type="ARBA" id="ARBA00022833"/>
    </source>
</evidence>
<name>A0A6A6IGH6_9PLEO</name>
<dbReference type="RefSeq" id="XP_033684142.1">
    <property type="nucleotide sequence ID" value="XM_033822872.1"/>
</dbReference>
<dbReference type="GO" id="GO:0008270">
    <property type="term" value="F:zinc ion binding"/>
    <property type="evidence" value="ECO:0007669"/>
    <property type="project" value="UniProtKB-KW"/>
</dbReference>
<dbReference type="PANTHER" id="PTHR16515">
    <property type="entry name" value="PR DOMAIN ZINC FINGER PROTEIN"/>
    <property type="match status" value="1"/>
</dbReference>
<dbReference type="PROSITE" id="PS00028">
    <property type="entry name" value="ZINC_FINGER_C2H2_1"/>
    <property type="match status" value="2"/>
</dbReference>
<protein>
    <recommendedName>
        <fullName evidence="10">C2H2-type domain-containing protein</fullName>
    </recommendedName>
</protein>
<dbReference type="SMART" id="SM00355">
    <property type="entry name" value="ZnF_C2H2"/>
    <property type="match status" value="2"/>
</dbReference>
<keyword evidence="7" id="KW-0804">Transcription</keyword>
<dbReference type="SUPFAM" id="SSF57667">
    <property type="entry name" value="beta-beta-alpha zinc fingers"/>
    <property type="match status" value="1"/>
</dbReference>
<feature type="domain" description="C2H2-type" evidence="10">
    <location>
        <begin position="23"/>
        <end position="50"/>
    </location>
</feature>
<dbReference type="FunFam" id="3.30.160.60:FF:000176">
    <property type="entry name" value="zinc finger protein 70"/>
    <property type="match status" value="1"/>
</dbReference>
<dbReference type="PANTHER" id="PTHR16515:SF49">
    <property type="entry name" value="GASTRULA ZINC FINGER PROTEIN XLCGF49.1-LIKE-RELATED"/>
    <property type="match status" value="1"/>
</dbReference>
<dbReference type="Gene3D" id="3.30.160.60">
    <property type="entry name" value="Classic Zinc Finger"/>
    <property type="match status" value="2"/>
</dbReference>
<keyword evidence="6" id="KW-0805">Transcription regulation</keyword>
<evidence type="ECO:0000256" key="4">
    <source>
        <dbReference type="ARBA" id="ARBA00022771"/>
    </source>
</evidence>
<evidence type="ECO:0000313" key="12">
    <source>
        <dbReference type="Proteomes" id="UP000800094"/>
    </source>
</evidence>
<dbReference type="GeneID" id="54576202"/>
<keyword evidence="12" id="KW-1185">Reference proteome</keyword>
<evidence type="ECO:0000256" key="3">
    <source>
        <dbReference type="ARBA" id="ARBA00022737"/>
    </source>
</evidence>
<evidence type="ECO:0000256" key="1">
    <source>
        <dbReference type="ARBA" id="ARBA00004123"/>
    </source>
</evidence>
<feature type="non-terminal residue" evidence="11">
    <location>
        <position position="1"/>
    </location>
</feature>
<feature type="non-terminal residue" evidence="11">
    <location>
        <position position="76"/>
    </location>
</feature>
<keyword evidence="3" id="KW-0677">Repeat</keyword>
<proteinExistence type="predicted"/>
<feature type="domain" description="C2H2-type" evidence="10">
    <location>
        <begin position="51"/>
        <end position="76"/>
    </location>
</feature>